<dbReference type="AlphaFoldDB" id="A0A5B7FRI7"/>
<keyword evidence="2" id="KW-1185">Reference proteome</keyword>
<evidence type="ECO:0000313" key="1">
    <source>
        <dbReference type="EMBL" id="MPC46984.1"/>
    </source>
</evidence>
<protein>
    <submittedName>
        <fullName evidence="1">Uncharacterized protein</fullName>
    </submittedName>
</protein>
<proteinExistence type="predicted"/>
<sequence>MSTLKLFLFFRSDSLSSSPEVSTIRSVLPSRPSLMGHVGTETMICDALGASLAICIGKKIIIGFHES</sequence>
<reference evidence="1 2" key="1">
    <citation type="submission" date="2019-05" db="EMBL/GenBank/DDBJ databases">
        <title>Another draft genome of Portunus trituberculatus and its Hox gene families provides insights of decapod evolution.</title>
        <authorList>
            <person name="Jeong J.-H."/>
            <person name="Song I."/>
            <person name="Kim S."/>
            <person name="Choi T."/>
            <person name="Kim D."/>
            <person name="Ryu S."/>
            <person name="Kim W."/>
        </authorList>
    </citation>
    <scope>NUCLEOTIDE SEQUENCE [LARGE SCALE GENOMIC DNA]</scope>
    <source>
        <tissue evidence="1">Muscle</tissue>
    </source>
</reference>
<name>A0A5B7FRI7_PORTR</name>
<evidence type="ECO:0000313" key="2">
    <source>
        <dbReference type="Proteomes" id="UP000324222"/>
    </source>
</evidence>
<accession>A0A5B7FRI7</accession>
<dbReference type="EMBL" id="VSRR010007479">
    <property type="protein sequence ID" value="MPC46984.1"/>
    <property type="molecule type" value="Genomic_DNA"/>
</dbReference>
<dbReference type="Proteomes" id="UP000324222">
    <property type="component" value="Unassembled WGS sequence"/>
</dbReference>
<organism evidence="1 2">
    <name type="scientific">Portunus trituberculatus</name>
    <name type="common">Swimming crab</name>
    <name type="synonym">Neptunus trituberculatus</name>
    <dbReference type="NCBI Taxonomy" id="210409"/>
    <lineage>
        <taxon>Eukaryota</taxon>
        <taxon>Metazoa</taxon>
        <taxon>Ecdysozoa</taxon>
        <taxon>Arthropoda</taxon>
        <taxon>Crustacea</taxon>
        <taxon>Multicrustacea</taxon>
        <taxon>Malacostraca</taxon>
        <taxon>Eumalacostraca</taxon>
        <taxon>Eucarida</taxon>
        <taxon>Decapoda</taxon>
        <taxon>Pleocyemata</taxon>
        <taxon>Brachyura</taxon>
        <taxon>Eubrachyura</taxon>
        <taxon>Portunoidea</taxon>
        <taxon>Portunidae</taxon>
        <taxon>Portuninae</taxon>
        <taxon>Portunus</taxon>
    </lineage>
</organism>
<gene>
    <name evidence="1" type="ORF">E2C01_040718</name>
</gene>
<comment type="caution">
    <text evidence="1">The sequence shown here is derived from an EMBL/GenBank/DDBJ whole genome shotgun (WGS) entry which is preliminary data.</text>
</comment>